<accession>A0A395W4E1</accession>
<evidence type="ECO:0000313" key="8">
    <source>
        <dbReference type="Proteomes" id="UP000285288"/>
    </source>
</evidence>
<dbReference type="EMBL" id="QSAT01000007">
    <property type="protein sequence ID" value="RGW75973.1"/>
    <property type="molecule type" value="Genomic_DNA"/>
</dbReference>
<sequence>MEPNEWQKRKNNKTTEYTQRITSQARIAEEKLLSGLNESEVYDYMLSKLNFCQRKQMYSSLEAKVYVKVGDICFTDFGLAYLSEVGYQHFGLVLAMKHGKIFVVPMSGNSSAYHKAYDPILRAGKRHLMRLPEIEGLNKSSVLFLNDAKWINSARVIDVKAHIDPNSYLFDKIKKCVLQMML</sequence>
<organism evidence="2 5">
    <name type="scientific">Holdemanella biformis</name>
    <dbReference type="NCBI Taxonomy" id="1735"/>
    <lineage>
        <taxon>Bacteria</taxon>
        <taxon>Bacillati</taxon>
        <taxon>Bacillota</taxon>
        <taxon>Erysipelotrichia</taxon>
        <taxon>Erysipelotrichales</taxon>
        <taxon>Erysipelotrichaceae</taxon>
        <taxon>Holdemanella</taxon>
    </lineage>
</organism>
<dbReference type="Gene3D" id="2.30.30.110">
    <property type="match status" value="1"/>
</dbReference>
<dbReference type="Proteomes" id="UP000284651">
    <property type="component" value="Unassembled WGS sequence"/>
</dbReference>
<dbReference type="GeneID" id="66580288"/>
<evidence type="ECO:0000313" key="4">
    <source>
        <dbReference type="EMBL" id="RHB02298.1"/>
    </source>
</evidence>
<dbReference type="EMBL" id="QSGD01000045">
    <property type="protein sequence ID" value="RHB02298.1"/>
    <property type="molecule type" value="Genomic_DNA"/>
</dbReference>
<dbReference type="RefSeq" id="WP_118011874.1">
    <property type="nucleotide sequence ID" value="NZ_CATXNH010000028.1"/>
</dbReference>
<evidence type="ECO:0000313" key="3">
    <source>
        <dbReference type="EMBL" id="RGW75973.1"/>
    </source>
</evidence>
<comment type="caution">
    <text evidence="2">The sequence shown here is derived from an EMBL/GenBank/DDBJ whole genome shotgun (WGS) entry which is preliminary data.</text>
</comment>
<dbReference type="Proteomes" id="UP000265489">
    <property type="component" value="Unassembled WGS sequence"/>
</dbReference>
<dbReference type="Proteomes" id="UP000285288">
    <property type="component" value="Unassembled WGS sequence"/>
</dbReference>
<evidence type="ECO:0000313" key="2">
    <source>
        <dbReference type="EMBL" id="RGU89578.1"/>
    </source>
</evidence>
<gene>
    <name evidence="4" type="ORF">DW907_09680</name>
    <name evidence="3" type="ORF">DWV56_03335</name>
    <name evidence="2" type="ORF">DWW32_10750</name>
    <name evidence="1" type="ORF">DWX92_01985</name>
</gene>
<proteinExistence type="predicted"/>
<protein>
    <submittedName>
        <fullName evidence="2">Uncharacterized protein</fullName>
    </submittedName>
</protein>
<dbReference type="EMBL" id="QRYQ01000026">
    <property type="protein sequence ID" value="RGU89578.1"/>
    <property type="molecule type" value="Genomic_DNA"/>
</dbReference>
<evidence type="ECO:0000313" key="1">
    <source>
        <dbReference type="EMBL" id="RGS48844.1"/>
    </source>
</evidence>
<evidence type="ECO:0000313" key="5">
    <source>
        <dbReference type="Proteomes" id="UP000265489"/>
    </source>
</evidence>
<reference evidence="5 6" key="1">
    <citation type="submission" date="2018-08" db="EMBL/GenBank/DDBJ databases">
        <title>A genome reference for cultivated species of the human gut microbiota.</title>
        <authorList>
            <person name="Zou Y."/>
            <person name="Xue W."/>
            <person name="Luo G."/>
        </authorList>
    </citation>
    <scope>NUCLEOTIDE SEQUENCE [LARGE SCALE GENOMIC DNA]</scope>
    <source>
        <strain evidence="3 6">AF10-31</strain>
        <strain evidence="2 5">AF15-20</strain>
        <strain evidence="1 7">AF22-10AC</strain>
        <strain evidence="4 8">AM42-13AC</strain>
    </source>
</reference>
<evidence type="ECO:0000313" key="7">
    <source>
        <dbReference type="Proteomes" id="UP000285274"/>
    </source>
</evidence>
<dbReference type="EMBL" id="QRVM01000004">
    <property type="protein sequence ID" value="RGS48844.1"/>
    <property type="molecule type" value="Genomic_DNA"/>
</dbReference>
<evidence type="ECO:0000313" key="6">
    <source>
        <dbReference type="Proteomes" id="UP000284651"/>
    </source>
</evidence>
<name>A0A395W4E1_9FIRM</name>
<dbReference type="InterPro" id="IPR011067">
    <property type="entry name" value="Plasmid_toxin/cell-grow_inhib"/>
</dbReference>
<dbReference type="Proteomes" id="UP000285274">
    <property type="component" value="Unassembled WGS sequence"/>
</dbReference>
<dbReference type="SUPFAM" id="SSF50118">
    <property type="entry name" value="Cell growth inhibitor/plasmid maintenance toxic component"/>
    <property type="match status" value="1"/>
</dbReference>
<dbReference type="AlphaFoldDB" id="A0A395W4E1"/>